<reference evidence="7" key="1">
    <citation type="journal article" date="2015" name="MBio">
        <title>Genome-Resolved Metagenomic Analysis Reveals Roles for Candidate Phyla and Other Microbial Community Members in Biogeochemical Transformations in Oil Reservoirs.</title>
        <authorList>
            <person name="Hu P."/>
            <person name="Tom L."/>
            <person name="Singh A."/>
            <person name="Thomas B.C."/>
            <person name="Baker B.J."/>
            <person name="Piceno Y.M."/>
            <person name="Andersen G.L."/>
            <person name="Banfield J.F."/>
        </authorList>
    </citation>
    <scope>NUCLEOTIDE SEQUENCE [LARGE SCALE GENOMIC DNA]</scope>
</reference>
<evidence type="ECO:0000313" key="7">
    <source>
        <dbReference type="Proteomes" id="UP000053469"/>
    </source>
</evidence>
<evidence type="ECO:0000256" key="5">
    <source>
        <dbReference type="SAM" id="Phobius"/>
    </source>
</evidence>
<dbReference type="Pfam" id="PF09685">
    <property type="entry name" value="MamF_MmsF"/>
    <property type="match status" value="1"/>
</dbReference>
<keyword evidence="3 5" id="KW-1133">Transmembrane helix</keyword>
<sequence>MAEEKQAKKVYTLEEIKFNEANKIMAILACFPLIGLILFFVEKEDKFVRYIGAQFVILGVVSMFIGIIPLIGWLLAGPVMWVLIIIGMVKASKGERFDIPVVSEWALKLMGSL</sequence>
<dbReference type="InterPro" id="IPR019109">
    <property type="entry name" value="MamF_MmsF"/>
</dbReference>
<keyword evidence="4 5" id="KW-0472">Membrane</keyword>
<name>A0A101GYT4_9BACT</name>
<comment type="subcellular location">
    <subcellularLocation>
        <location evidence="1">Membrane</location>
        <topology evidence="1">Multi-pass membrane protein</topology>
    </subcellularLocation>
</comment>
<dbReference type="AlphaFoldDB" id="A0A101GYT4"/>
<dbReference type="Proteomes" id="UP000053469">
    <property type="component" value="Unassembled WGS sequence"/>
</dbReference>
<protein>
    <submittedName>
        <fullName evidence="6">Uncharacterized protein</fullName>
    </submittedName>
</protein>
<evidence type="ECO:0000313" key="6">
    <source>
        <dbReference type="EMBL" id="KUK67190.1"/>
    </source>
</evidence>
<dbReference type="GO" id="GO:0016020">
    <property type="term" value="C:membrane"/>
    <property type="evidence" value="ECO:0007669"/>
    <property type="project" value="UniProtKB-SubCell"/>
</dbReference>
<dbReference type="EMBL" id="LGGI01000032">
    <property type="protein sequence ID" value="KUK67190.1"/>
    <property type="molecule type" value="Genomic_DNA"/>
</dbReference>
<keyword evidence="2 5" id="KW-0812">Transmembrane</keyword>
<feature type="transmembrane region" description="Helical" evidence="5">
    <location>
        <begin position="53"/>
        <end position="86"/>
    </location>
</feature>
<organism evidence="6 7">
    <name type="scientific">candidate division WS6 bacterium 36_33</name>
    <dbReference type="NCBI Taxonomy" id="1641388"/>
    <lineage>
        <taxon>Bacteria</taxon>
        <taxon>Candidatus Dojkabacteria</taxon>
    </lineage>
</organism>
<accession>A0A101GYT4</accession>
<evidence type="ECO:0000256" key="1">
    <source>
        <dbReference type="ARBA" id="ARBA00004141"/>
    </source>
</evidence>
<dbReference type="PANTHER" id="PTHR36460:SF1">
    <property type="entry name" value="UPF0132 DOMAIN PROTEIN (AFU_ORTHOLOGUE AFUA_3G10255)"/>
    <property type="match status" value="1"/>
</dbReference>
<dbReference type="PANTHER" id="PTHR36460">
    <property type="entry name" value="UPF0132 DOMAIN PROTEIN (AFU_ORTHOLOGUE AFUA_3G10255)"/>
    <property type="match status" value="1"/>
</dbReference>
<comment type="caution">
    <text evidence="6">The sequence shown here is derived from an EMBL/GenBank/DDBJ whole genome shotgun (WGS) entry which is preliminary data.</text>
</comment>
<evidence type="ECO:0000256" key="3">
    <source>
        <dbReference type="ARBA" id="ARBA00022989"/>
    </source>
</evidence>
<proteinExistence type="predicted"/>
<evidence type="ECO:0000256" key="2">
    <source>
        <dbReference type="ARBA" id="ARBA00022692"/>
    </source>
</evidence>
<gene>
    <name evidence="6" type="ORF">XD87_0273</name>
</gene>
<feature type="transmembrane region" description="Helical" evidence="5">
    <location>
        <begin position="21"/>
        <end position="41"/>
    </location>
</feature>
<evidence type="ECO:0000256" key="4">
    <source>
        <dbReference type="ARBA" id="ARBA00023136"/>
    </source>
</evidence>